<accession>A0A024QG90</accession>
<dbReference type="EMBL" id="CCDP010000002">
    <property type="protein sequence ID" value="CDQ41230.1"/>
    <property type="molecule type" value="Genomic_DNA"/>
</dbReference>
<dbReference type="eggNOG" id="COG1649">
    <property type="taxonomic scope" value="Bacteria"/>
</dbReference>
<comment type="caution">
    <text evidence="5">The sequence shown here is derived from an EMBL/GenBank/DDBJ whole genome shotgun (WGS) entry which is preliminary data.</text>
</comment>
<dbReference type="PANTHER" id="PTHR43405:SF1">
    <property type="entry name" value="GLYCOSYL HYDROLASE DIGH"/>
    <property type="match status" value="1"/>
</dbReference>
<name>A0A024QG90_9BACI</name>
<dbReference type="RefSeq" id="WP_051739253.1">
    <property type="nucleotide sequence ID" value="NZ_BNER01000009.1"/>
</dbReference>
<dbReference type="Pfam" id="PF16373">
    <property type="entry name" value="DUF4985"/>
    <property type="match status" value="1"/>
</dbReference>
<evidence type="ECO:0000313" key="6">
    <source>
        <dbReference type="Proteomes" id="UP000028875"/>
    </source>
</evidence>
<dbReference type="SUPFAM" id="SSF51445">
    <property type="entry name" value="(Trans)glycosidases"/>
    <property type="match status" value="1"/>
</dbReference>
<feature type="domain" description="Glycosyl hydrolase-like 10" evidence="3">
    <location>
        <begin position="47"/>
        <end position="157"/>
    </location>
</feature>
<feature type="domain" description="DUF4985" evidence="4">
    <location>
        <begin position="421"/>
        <end position="532"/>
    </location>
</feature>
<evidence type="ECO:0000313" key="5">
    <source>
        <dbReference type="EMBL" id="CDQ41230.1"/>
    </source>
</evidence>
<dbReference type="Proteomes" id="UP000028875">
    <property type="component" value="Unassembled WGS sequence"/>
</dbReference>
<gene>
    <name evidence="5" type="ORF">BN990_03587</name>
</gene>
<protein>
    <recommendedName>
        <fullName evidence="7">Family 10 glycosylhydrolase</fullName>
    </recommendedName>
</protein>
<evidence type="ECO:0008006" key="7">
    <source>
        <dbReference type="Google" id="ProtNLM"/>
    </source>
</evidence>
<reference evidence="6" key="2">
    <citation type="submission" date="2014-05" db="EMBL/GenBank/DDBJ databases">
        <title>Draft genome sequence of Virgibacillus massiliensis Vm-5.</title>
        <authorList>
            <person name="Khelaifia S."/>
            <person name="Croce O."/>
            <person name="Lagier J.C."/>
            <person name="Raoult D."/>
        </authorList>
    </citation>
    <scope>NUCLEOTIDE SEQUENCE [LARGE SCALE GENOMIC DNA]</scope>
    <source>
        <strain evidence="6">Vm-5</strain>
    </source>
</reference>
<dbReference type="PANTHER" id="PTHR43405">
    <property type="entry name" value="GLYCOSYL HYDROLASE DIGH"/>
    <property type="match status" value="1"/>
</dbReference>
<proteinExistence type="predicted"/>
<dbReference type="OrthoDB" id="9760892at2"/>
<dbReference type="AlphaFoldDB" id="A0A024QG90"/>
<evidence type="ECO:0000259" key="4">
    <source>
        <dbReference type="Pfam" id="PF16373"/>
    </source>
</evidence>
<sequence precursor="true">MKKWLHILLTVIIVMTMTTPIQAASDKGREQVLSNLVKNKNMKGRVLWYDLSANIHNLNTPEKVSEVVQKTANANIDTIVLDVKNYTGFVGYNSEIAPHMSEANISNYSDFPAGYDLLATVIEEADKHGLEVLANVNVFSEGNNTYKDGPAFDHPEWQSQFYTAIRVVEAVNGESTEIDGINTDRGKDQLVLYTPDQYDQSPSNRWGVEIQVVNGEITAIEDRSITGADPLEVPENGVLLSAHGESRNWVLENLRIGDKIDHEKTEQNFIPASEYPASSVFINPIREDVQEYELSIIEEIITNYEVDGIVLDRARYANEHADFSNLSREKFEEYIGEPVSNWPEDIYEIQLDGSEKTIEEGPQYKEWIEFRAHNIQSFFTEAENLIHSYEEDLIFTTYVGSWYPLYYNEGVNWGSQTYQPDYDWASEDYHKTGYAEYLDFLMTGNYYYEVTEEELEGSGLPYWYSVEGSAQLAMEVVNYATPLYGSLYLAQYKNDPEQFRKAIKAVEDNTHGTMLFDLVYLENYDWWSILEEEFANNTNAPHQNPGILKMIREDN</sequence>
<feature type="signal peptide" evidence="2">
    <location>
        <begin position="1"/>
        <end position="23"/>
    </location>
</feature>
<dbReference type="Gene3D" id="3.20.20.80">
    <property type="entry name" value="Glycosidases"/>
    <property type="match status" value="2"/>
</dbReference>
<feature type="domain" description="Glycosyl hydrolase-like 10" evidence="3">
    <location>
        <begin position="278"/>
        <end position="395"/>
    </location>
</feature>
<dbReference type="STRING" id="1462526.BN990_03587"/>
<keyword evidence="1 2" id="KW-0732">Signal</keyword>
<dbReference type="InterPro" id="IPR052177">
    <property type="entry name" value="Divisome_Glycosyl_Hydrolase"/>
</dbReference>
<organism evidence="5 6">
    <name type="scientific">Virgibacillus massiliensis</name>
    <dbReference type="NCBI Taxonomy" id="1462526"/>
    <lineage>
        <taxon>Bacteria</taxon>
        <taxon>Bacillati</taxon>
        <taxon>Bacillota</taxon>
        <taxon>Bacilli</taxon>
        <taxon>Bacillales</taxon>
        <taxon>Bacillaceae</taxon>
        <taxon>Virgibacillus</taxon>
    </lineage>
</organism>
<evidence type="ECO:0000259" key="3">
    <source>
        <dbReference type="Pfam" id="PF02638"/>
    </source>
</evidence>
<keyword evidence="6" id="KW-1185">Reference proteome</keyword>
<feature type="chain" id="PRO_5001536169" description="Family 10 glycosylhydrolase" evidence="2">
    <location>
        <begin position="24"/>
        <end position="555"/>
    </location>
</feature>
<evidence type="ECO:0000256" key="1">
    <source>
        <dbReference type="ARBA" id="ARBA00022729"/>
    </source>
</evidence>
<dbReference type="InterPro" id="IPR032280">
    <property type="entry name" value="DUF4985"/>
</dbReference>
<evidence type="ECO:0000256" key="2">
    <source>
        <dbReference type="SAM" id="SignalP"/>
    </source>
</evidence>
<dbReference type="InterPro" id="IPR017853">
    <property type="entry name" value="GH"/>
</dbReference>
<dbReference type="Pfam" id="PF02638">
    <property type="entry name" value="GHL10"/>
    <property type="match status" value="2"/>
</dbReference>
<dbReference type="InterPro" id="IPR003790">
    <property type="entry name" value="GHL10"/>
</dbReference>
<reference evidence="5 6" key="1">
    <citation type="submission" date="2014-03" db="EMBL/GenBank/DDBJ databases">
        <authorList>
            <person name="Urmite Genomes U."/>
        </authorList>
    </citation>
    <scope>NUCLEOTIDE SEQUENCE [LARGE SCALE GENOMIC DNA]</scope>
    <source>
        <strain evidence="5 6">Vm-5</strain>
    </source>
</reference>